<dbReference type="InterPro" id="IPR045865">
    <property type="entry name" value="ACT-like_dom_sf"/>
</dbReference>
<feature type="domain" description="ACT" evidence="1">
    <location>
        <begin position="78"/>
        <end position="153"/>
    </location>
</feature>
<dbReference type="EMBL" id="ACKZ01000008">
    <property type="protein sequence ID" value="EEW38100.1"/>
    <property type="molecule type" value="Genomic_DNA"/>
</dbReference>
<dbReference type="STRING" id="638301.HMPREF0444_0344"/>
<dbReference type="InterPro" id="IPR008310">
    <property type="entry name" value="UPF0735_ACT_dom-cont"/>
</dbReference>
<dbReference type="InterPro" id="IPR002912">
    <property type="entry name" value="ACT_dom"/>
</dbReference>
<name>C8NEJ9_9LACT</name>
<dbReference type="Gene3D" id="3.30.70.260">
    <property type="match status" value="1"/>
</dbReference>
<dbReference type="PROSITE" id="PS51671">
    <property type="entry name" value="ACT"/>
    <property type="match status" value="1"/>
</dbReference>
<accession>C8NEJ9</accession>
<organism evidence="2 3">
    <name type="scientific">Granulicatella adiacens ATCC 49175</name>
    <dbReference type="NCBI Taxonomy" id="638301"/>
    <lineage>
        <taxon>Bacteria</taxon>
        <taxon>Bacillati</taxon>
        <taxon>Bacillota</taxon>
        <taxon>Bacilli</taxon>
        <taxon>Lactobacillales</taxon>
        <taxon>Carnobacteriaceae</taxon>
        <taxon>Granulicatella</taxon>
    </lineage>
</organism>
<protein>
    <submittedName>
        <fullName evidence="2">ACT domain protein</fullName>
    </submittedName>
</protein>
<dbReference type="HOGENOM" id="CLU_128147_0_0_9"/>
<sequence>MIMKEGQQMNRQKHFLVSEDAVPPVFSKVLQAKELLATGQAKDVTEVVKMVGISRSVYYKYYRKVQGFSSVNAGRKASINIHMKNIRGTLTKTLDVFASRNMNILTIFQGLAIHSVAVVQIMIDISEATVSVEEVLKEISSLENIISVELQSIE</sequence>
<dbReference type="NCBIfam" id="NF003361">
    <property type="entry name" value="PRK04435.1"/>
    <property type="match status" value="1"/>
</dbReference>
<dbReference type="PIRSF" id="PIRSF025624">
    <property type="entry name" value="ACT_PheB"/>
    <property type="match status" value="1"/>
</dbReference>
<dbReference type="eggNOG" id="COG4492">
    <property type="taxonomic scope" value="Bacteria"/>
</dbReference>
<dbReference type="AlphaFoldDB" id="C8NEJ9"/>
<gene>
    <name evidence="2" type="primary">pheB</name>
    <name evidence="2" type="ORF">HMPREF0444_0344</name>
</gene>
<dbReference type="Proteomes" id="UP000005926">
    <property type="component" value="Unassembled WGS sequence"/>
</dbReference>
<evidence type="ECO:0000259" key="1">
    <source>
        <dbReference type="PROSITE" id="PS51671"/>
    </source>
</evidence>
<keyword evidence="3" id="KW-1185">Reference proteome</keyword>
<comment type="caution">
    <text evidence="2">The sequence shown here is derived from an EMBL/GenBank/DDBJ whole genome shotgun (WGS) entry which is preliminary data.</text>
</comment>
<reference evidence="2 3" key="1">
    <citation type="submission" date="2009-08" db="EMBL/GenBank/DDBJ databases">
        <authorList>
            <person name="Muzny D."/>
            <person name="Qin X."/>
            <person name="Deng J."/>
            <person name="Jiang H."/>
            <person name="Liu Y."/>
            <person name="Qu J."/>
            <person name="Song X.-Z."/>
            <person name="Zhang L."/>
            <person name="Thornton R."/>
            <person name="Coyle M."/>
            <person name="Francisco L."/>
            <person name="Jackson L."/>
            <person name="Javaid M."/>
            <person name="Korchina V."/>
            <person name="Kovar C."/>
            <person name="Mata R."/>
            <person name="Mathew T."/>
            <person name="Ngo R."/>
            <person name="Nguyen L."/>
            <person name="Nguyen N."/>
            <person name="Okwuonu G."/>
            <person name="Ongeri F."/>
            <person name="Pham C."/>
            <person name="Simmons D."/>
            <person name="Wilczek-Boney K."/>
            <person name="Hale W."/>
            <person name="Jakkamsetti A."/>
            <person name="Pham P."/>
            <person name="Ruth R."/>
            <person name="San Lucas F."/>
            <person name="Warren J."/>
            <person name="Zhang J."/>
            <person name="Zhao Z."/>
            <person name="Zhou C."/>
            <person name="Zhu D."/>
            <person name="Lee S."/>
            <person name="Bess C."/>
            <person name="Blankenburg K."/>
            <person name="Forbes L."/>
            <person name="Fu Q."/>
            <person name="Gubbala S."/>
            <person name="Hirani K."/>
            <person name="Jayaseelan J.C."/>
            <person name="Lara F."/>
            <person name="Munidasa M."/>
            <person name="Palculict T."/>
            <person name="Patil S."/>
            <person name="Pu L.-L."/>
            <person name="Saada N."/>
            <person name="Tang L."/>
            <person name="Weissenberger G."/>
            <person name="Zhu Y."/>
            <person name="Hemphill L."/>
            <person name="Shang Y."/>
            <person name="Youmans B."/>
            <person name="Ayvaz T."/>
            <person name="Ross M."/>
            <person name="Santibanez J."/>
            <person name="Aqrawi P."/>
            <person name="Gross S."/>
            <person name="Joshi V."/>
            <person name="Fowler G."/>
            <person name="Nazareth L."/>
            <person name="Reid J."/>
            <person name="Worley K."/>
            <person name="Petrosino J."/>
            <person name="Highlander S."/>
            <person name="Gibbs R."/>
        </authorList>
    </citation>
    <scope>NUCLEOTIDE SEQUENCE [LARGE SCALE GENOMIC DNA]</scope>
    <source>
        <strain evidence="2 3">ATCC 49175</strain>
    </source>
</reference>
<dbReference type="SUPFAM" id="SSF55021">
    <property type="entry name" value="ACT-like"/>
    <property type="match status" value="1"/>
</dbReference>
<proteinExistence type="predicted"/>
<evidence type="ECO:0000313" key="3">
    <source>
        <dbReference type="Proteomes" id="UP000005926"/>
    </source>
</evidence>
<evidence type="ECO:0000313" key="2">
    <source>
        <dbReference type="EMBL" id="EEW38100.1"/>
    </source>
</evidence>